<organism evidence="2">
    <name type="scientific">viral metagenome</name>
    <dbReference type="NCBI Taxonomy" id="1070528"/>
    <lineage>
        <taxon>unclassified sequences</taxon>
        <taxon>metagenomes</taxon>
        <taxon>organismal metagenomes</taxon>
    </lineage>
</organism>
<dbReference type="InterPro" id="IPR043732">
    <property type="entry name" value="DUF5675"/>
</dbReference>
<name>A0A6H1ZIS8_9ZZZZ</name>
<sequence>MREFWLLRHEPPIESGIFGVLKDEYVPFCVTVENNSYVFPEGDYICRRVNSPKFGDTFEVTGIKDRTHILFHWGKEEEDSLGCVILGETYTVVNGKEMVGYSKNYAFKEFLERTKGLSEFLLRVRKWRFESIYNSPYIQGLK</sequence>
<feature type="domain" description="DUF5675" evidence="1">
    <location>
        <begin position="13"/>
        <end position="114"/>
    </location>
</feature>
<evidence type="ECO:0000313" key="3">
    <source>
        <dbReference type="EMBL" id="QJH96828.1"/>
    </source>
</evidence>
<gene>
    <name evidence="2" type="ORF">TM448A00603_0014</name>
    <name evidence="3" type="ORF">TM448B00839_0007</name>
</gene>
<reference evidence="2" key="1">
    <citation type="submission" date="2020-03" db="EMBL/GenBank/DDBJ databases">
        <title>The deep terrestrial virosphere.</title>
        <authorList>
            <person name="Holmfeldt K."/>
            <person name="Nilsson E."/>
            <person name="Simone D."/>
            <person name="Lopez-Fernandez M."/>
            <person name="Wu X."/>
            <person name="de Brujin I."/>
            <person name="Lundin D."/>
            <person name="Andersson A."/>
            <person name="Bertilsson S."/>
            <person name="Dopson M."/>
        </authorList>
    </citation>
    <scope>NUCLEOTIDE SEQUENCE</scope>
    <source>
        <strain evidence="2">TM448A00603</strain>
        <strain evidence="3">TM448B00839</strain>
    </source>
</reference>
<proteinExistence type="predicted"/>
<dbReference type="Pfam" id="PF18925">
    <property type="entry name" value="DUF5675"/>
    <property type="match status" value="1"/>
</dbReference>
<dbReference type="AlphaFoldDB" id="A0A6H1ZIS8"/>
<dbReference type="EMBL" id="MT144664">
    <property type="protein sequence ID" value="QJH96828.1"/>
    <property type="molecule type" value="Genomic_DNA"/>
</dbReference>
<protein>
    <recommendedName>
        <fullName evidence="1">DUF5675 domain-containing protein</fullName>
    </recommendedName>
</protein>
<evidence type="ECO:0000259" key="1">
    <source>
        <dbReference type="Pfam" id="PF18925"/>
    </source>
</evidence>
<evidence type="ECO:0000313" key="2">
    <source>
        <dbReference type="EMBL" id="QJA47100.1"/>
    </source>
</evidence>
<dbReference type="EMBL" id="MT144031">
    <property type="protein sequence ID" value="QJA47100.1"/>
    <property type="molecule type" value="Genomic_DNA"/>
</dbReference>
<accession>A0A6H1ZIS8</accession>